<dbReference type="OrthoDB" id="1112675at2759"/>
<dbReference type="AlphaFoldDB" id="A0A8X7V241"/>
<reference evidence="2 3" key="1">
    <citation type="submission" date="2020-02" db="EMBL/GenBank/DDBJ databases">
        <authorList>
            <person name="Ma Q."/>
            <person name="Huang Y."/>
            <person name="Song X."/>
            <person name="Pei D."/>
        </authorList>
    </citation>
    <scope>NUCLEOTIDE SEQUENCE [LARGE SCALE GENOMIC DNA]</scope>
    <source>
        <strain evidence="2">Sxm20200214</strain>
        <tissue evidence="2">Leaf</tissue>
    </source>
</reference>
<dbReference type="EMBL" id="JAAMPC010000008">
    <property type="protein sequence ID" value="KAG2299399.1"/>
    <property type="molecule type" value="Genomic_DNA"/>
</dbReference>
<organism evidence="2 3">
    <name type="scientific">Brassica carinata</name>
    <name type="common">Ethiopian mustard</name>
    <name type="synonym">Abyssinian cabbage</name>
    <dbReference type="NCBI Taxonomy" id="52824"/>
    <lineage>
        <taxon>Eukaryota</taxon>
        <taxon>Viridiplantae</taxon>
        <taxon>Streptophyta</taxon>
        <taxon>Embryophyta</taxon>
        <taxon>Tracheophyta</taxon>
        <taxon>Spermatophyta</taxon>
        <taxon>Magnoliopsida</taxon>
        <taxon>eudicotyledons</taxon>
        <taxon>Gunneridae</taxon>
        <taxon>Pentapetalae</taxon>
        <taxon>rosids</taxon>
        <taxon>malvids</taxon>
        <taxon>Brassicales</taxon>
        <taxon>Brassicaceae</taxon>
        <taxon>Brassiceae</taxon>
        <taxon>Brassica</taxon>
    </lineage>
</organism>
<evidence type="ECO:0000256" key="1">
    <source>
        <dbReference type="SAM" id="MobiDB-lite"/>
    </source>
</evidence>
<accession>A0A8X7V241</accession>
<comment type="caution">
    <text evidence="2">The sequence shown here is derived from an EMBL/GenBank/DDBJ whole genome shotgun (WGS) entry which is preliminary data.</text>
</comment>
<sequence length="127" mass="14935">MFPWLLCYIWKARNEKCFDGKDISVVDTLQLSCQEAESWRRAQLGDEIDEGEEVTKQIERNQTPQAQECIWKCQVDASWSESDPWMGLGFVFLEAEREILVETKCRRKGSSRCRRKGSSRCRQRLKP</sequence>
<gene>
    <name evidence="2" type="ORF">Bca52824_035871</name>
</gene>
<feature type="region of interest" description="Disordered" evidence="1">
    <location>
        <begin position="108"/>
        <end position="127"/>
    </location>
</feature>
<name>A0A8X7V241_BRACI</name>
<dbReference type="Proteomes" id="UP000886595">
    <property type="component" value="Unassembled WGS sequence"/>
</dbReference>
<protein>
    <submittedName>
        <fullName evidence="2">Uncharacterized protein</fullName>
    </submittedName>
</protein>
<proteinExistence type="predicted"/>
<evidence type="ECO:0000313" key="3">
    <source>
        <dbReference type="Proteomes" id="UP000886595"/>
    </source>
</evidence>
<evidence type="ECO:0000313" key="2">
    <source>
        <dbReference type="EMBL" id="KAG2299399.1"/>
    </source>
</evidence>
<keyword evidence="3" id="KW-1185">Reference proteome</keyword>